<organism evidence="2 3">
    <name type="scientific">Colletotrichum higginsianum (strain IMI 349063)</name>
    <name type="common">Crucifer anthracnose fungus</name>
    <dbReference type="NCBI Taxonomy" id="759273"/>
    <lineage>
        <taxon>Eukaryota</taxon>
        <taxon>Fungi</taxon>
        <taxon>Dikarya</taxon>
        <taxon>Ascomycota</taxon>
        <taxon>Pezizomycotina</taxon>
        <taxon>Sordariomycetes</taxon>
        <taxon>Hypocreomycetidae</taxon>
        <taxon>Glomerellales</taxon>
        <taxon>Glomerellaceae</taxon>
        <taxon>Colletotrichum</taxon>
        <taxon>Colletotrichum destructivum species complex</taxon>
    </lineage>
</organism>
<gene>
    <name evidence="2" type="ORF">CH63R_02205</name>
</gene>
<sequence length="303" mass="34801">MRLFLLWQQLVLLAIAGQVQSHVSPRTFKFRGEKEGQIGGCNAADVEIILEEIEMAKKAAEFAAEQLTKYPFFQAFQEPKAFGKKELENAGKEVFTRIAAMLDGFHKDDGFTIECRNERCTENDADTVAIMSTKKDGTLDPILSLCQKFFETDSSTQKKLEQYKKAMGRNRNYVERWSGTINMQDLSHTRSVVIMHELTHTTYVATPIKELLGRKDEEDIFMTKDYYYDALDCYRMARGYHDVFTKILKSPERVRGARKAAENAESWALIASGMYMSKQLRIKQIPIQGIADWMWEDTRIGAQ</sequence>
<dbReference type="EMBL" id="LTAN01000002">
    <property type="protein sequence ID" value="OBR13479.1"/>
    <property type="molecule type" value="Genomic_DNA"/>
</dbReference>
<evidence type="ECO:0000313" key="3">
    <source>
        <dbReference type="Proteomes" id="UP000092177"/>
    </source>
</evidence>
<keyword evidence="1" id="KW-0732">Signal</keyword>
<evidence type="ECO:0000256" key="1">
    <source>
        <dbReference type="SAM" id="SignalP"/>
    </source>
</evidence>
<accession>A0A1B7YN98</accession>
<feature type="signal peptide" evidence="1">
    <location>
        <begin position="1"/>
        <end position="21"/>
    </location>
</feature>
<dbReference type="GO" id="GO:0008237">
    <property type="term" value="F:metallopeptidase activity"/>
    <property type="evidence" value="ECO:0007669"/>
    <property type="project" value="InterPro"/>
</dbReference>
<dbReference type="GeneID" id="28861287"/>
<dbReference type="Proteomes" id="UP000092177">
    <property type="component" value="Chromosome 2"/>
</dbReference>
<dbReference type="RefSeq" id="XP_018161996.1">
    <property type="nucleotide sequence ID" value="XM_018297180.1"/>
</dbReference>
<evidence type="ECO:0008006" key="4">
    <source>
        <dbReference type="Google" id="ProtNLM"/>
    </source>
</evidence>
<name>A0A1B7YN98_COLHI</name>
<reference evidence="3" key="1">
    <citation type="journal article" date="2017" name="BMC Genomics">
        <title>Gapless genome assembly of Colletotrichum higginsianum reveals chromosome structure and association of transposable elements with secondary metabolite gene clusters.</title>
        <authorList>
            <person name="Dallery J.-F."/>
            <person name="Lapalu N."/>
            <person name="Zampounis A."/>
            <person name="Pigne S."/>
            <person name="Luyten I."/>
            <person name="Amselem J."/>
            <person name="Wittenberg A.H.J."/>
            <person name="Zhou S."/>
            <person name="de Queiroz M.V."/>
            <person name="Robin G.P."/>
            <person name="Auger A."/>
            <person name="Hainaut M."/>
            <person name="Henrissat B."/>
            <person name="Kim K.-T."/>
            <person name="Lee Y.-H."/>
            <person name="Lespinet O."/>
            <person name="Schwartz D.C."/>
            <person name="Thon M.R."/>
            <person name="O'Connell R.J."/>
        </authorList>
    </citation>
    <scope>NUCLEOTIDE SEQUENCE [LARGE SCALE GENOMIC DNA]</scope>
    <source>
        <strain evidence="3">IMI 349063</strain>
    </source>
</reference>
<dbReference type="KEGG" id="chig:CH63R_02205"/>
<protein>
    <recommendedName>
        <fullName evidence="4">Lysine-specific metallo-endopeptidase domain-containing protein</fullName>
    </recommendedName>
</protein>
<proteinExistence type="predicted"/>
<comment type="caution">
    <text evidence="2">The sequence shown here is derived from an EMBL/GenBank/DDBJ whole genome shotgun (WGS) entry which is preliminary data.</text>
</comment>
<dbReference type="InterPro" id="IPR024079">
    <property type="entry name" value="MetalloPept_cat_dom_sf"/>
</dbReference>
<feature type="chain" id="PRO_5008601805" description="Lysine-specific metallo-endopeptidase domain-containing protein" evidence="1">
    <location>
        <begin position="22"/>
        <end position="303"/>
    </location>
</feature>
<evidence type="ECO:0000313" key="2">
    <source>
        <dbReference type="EMBL" id="OBR13479.1"/>
    </source>
</evidence>
<keyword evidence="3" id="KW-1185">Reference proteome</keyword>
<dbReference type="VEuPathDB" id="FungiDB:CH63R_02205"/>
<dbReference type="Gene3D" id="3.40.390.10">
    <property type="entry name" value="Collagenase (Catalytic Domain)"/>
    <property type="match status" value="1"/>
</dbReference>
<dbReference type="AlphaFoldDB" id="A0A1B7YN98"/>